<protein>
    <submittedName>
        <fullName evidence="1">Uncharacterized protein</fullName>
    </submittedName>
</protein>
<sequence length="59" mass="6660">MKCIAATKCSSSTTAKIYEVPTDAGAKVVQTVHMQQKSIGYANLLFNKYIQHYREIMTF</sequence>
<accession>A0A0E9UHA0</accession>
<reference evidence="1" key="1">
    <citation type="submission" date="2014-11" db="EMBL/GenBank/DDBJ databases">
        <authorList>
            <person name="Amaro Gonzalez C."/>
        </authorList>
    </citation>
    <scope>NUCLEOTIDE SEQUENCE</scope>
</reference>
<dbReference type="EMBL" id="GBXM01044239">
    <property type="protein sequence ID" value="JAH64338.1"/>
    <property type="molecule type" value="Transcribed_RNA"/>
</dbReference>
<evidence type="ECO:0000313" key="1">
    <source>
        <dbReference type="EMBL" id="JAH64338.1"/>
    </source>
</evidence>
<proteinExistence type="predicted"/>
<name>A0A0E9UHA0_ANGAN</name>
<dbReference type="AlphaFoldDB" id="A0A0E9UHA0"/>
<organism evidence="1">
    <name type="scientific">Anguilla anguilla</name>
    <name type="common">European freshwater eel</name>
    <name type="synonym">Muraena anguilla</name>
    <dbReference type="NCBI Taxonomy" id="7936"/>
    <lineage>
        <taxon>Eukaryota</taxon>
        <taxon>Metazoa</taxon>
        <taxon>Chordata</taxon>
        <taxon>Craniata</taxon>
        <taxon>Vertebrata</taxon>
        <taxon>Euteleostomi</taxon>
        <taxon>Actinopterygii</taxon>
        <taxon>Neopterygii</taxon>
        <taxon>Teleostei</taxon>
        <taxon>Anguilliformes</taxon>
        <taxon>Anguillidae</taxon>
        <taxon>Anguilla</taxon>
    </lineage>
</organism>
<reference evidence="1" key="2">
    <citation type="journal article" date="2015" name="Fish Shellfish Immunol.">
        <title>Early steps in the European eel (Anguilla anguilla)-Vibrio vulnificus interaction in the gills: Role of the RtxA13 toxin.</title>
        <authorList>
            <person name="Callol A."/>
            <person name="Pajuelo D."/>
            <person name="Ebbesson L."/>
            <person name="Teles M."/>
            <person name="MacKenzie S."/>
            <person name="Amaro C."/>
        </authorList>
    </citation>
    <scope>NUCLEOTIDE SEQUENCE</scope>
</reference>